<dbReference type="InterPro" id="IPR016181">
    <property type="entry name" value="Acyl_CoA_acyltransferase"/>
</dbReference>
<dbReference type="PROSITE" id="PS51186">
    <property type="entry name" value="GNAT"/>
    <property type="match status" value="1"/>
</dbReference>
<evidence type="ECO:0000313" key="5">
    <source>
        <dbReference type="EMBL" id="GIG06578.1"/>
    </source>
</evidence>
<sequence length="174" mass="18704">MRASVEGTRHGQSKPRLRSATVAPVSDLEIRRAVLADVPVIVAMLADDPLGATREGDPADPAYTRAFIAIDADPHQLLAVAERGGEVVGCLQVTVIPGLSRRGMSRALIEAVRVRADQRGHGTGRQLVQWAIEHARAQGCGLVQLTTDRSRADAHRFYEGLGFEATHLGMKLAL</sequence>
<dbReference type="PANTHER" id="PTHR43877">
    <property type="entry name" value="AMINOALKYLPHOSPHONATE N-ACETYLTRANSFERASE-RELATED-RELATED"/>
    <property type="match status" value="1"/>
</dbReference>
<feature type="region of interest" description="Disordered" evidence="3">
    <location>
        <begin position="1"/>
        <end position="20"/>
    </location>
</feature>
<keyword evidence="6" id="KW-1185">Reference proteome</keyword>
<accession>A0A8J3KQ62</accession>
<dbReference type="SUPFAM" id="SSF55729">
    <property type="entry name" value="Acyl-CoA N-acyltransferases (Nat)"/>
    <property type="match status" value="1"/>
</dbReference>
<reference evidence="5 6" key="1">
    <citation type="submission" date="2021-01" db="EMBL/GenBank/DDBJ databases">
        <title>Whole genome shotgun sequence of Catellatospora coxensis NBRC 107359.</title>
        <authorList>
            <person name="Komaki H."/>
            <person name="Tamura T."/>
        </authorList>
    </citation>
    <scope>NUCLEOTIDE SEQUENCE [LARGE SCALE GENOMIC DNA]</scope>
    <source>
        <strain evidence="5 6">NBRC 107359</strain>
    </source>
</reference>
<dbReference type="AlphaFoldDB" id="A0A8J3KQ62"/>
<name>A0A8J3KQ62_9ACTN</name>
<evidence type="ECO:0000313" key="6">
    <source>
        <dbReference type="Proteomes" id="UP000630887"/>
    </source>
</evidence>
<organism evidence="5 6">
    <name type="scientific">Catellatospora coxensis</name>
    <dbReference type="NCBI Taxonomy" id="310354"/>
    <lineage>
        <taxon>Bacteria</taxon>
        <taxon>Bacillati</taxon>
        <taxon>Actinomycetota</taxon>
        <taxon>Actinomycetes</taxon>
        <taxon>Micromonosporales</taxon>
        <taxon>Micromonosporaceae</taxon>
        <taxon>Catellatospora</taxon>
    </lineage>
</organism>
<dbReference type="Gene3D" id="3.40.630.30">
    <property type="match status" value="1"/>
</dbReference>
<dbReference type="Proteomes" id="UP000630887">
    <property type="component" value="Unassembled WGS sequence"/>
</dbReference>
<evidence type="ECO:0000256" key="3">
    <source>
        <dbReference type="SAM" id="MobiDB-lite"/>
    </source>
</evidence>
<dbReference type="InterPro" id="IPR000182">
    <property type="entry name" value="GNAT_dom"/>
</dbReference>
<comment type="caution">
    <text evidence="5">The sequence shown here is derived from an EMBL/GenBank/DDBJ whole genome shotgun (WGS) entry which is preliminary data.</text>
</comment>
<keyword evidence="1" id="KW-0808">Transferase</keyword>
<dbReference type="Pfam" id="PF00583">
    <property type="entry name" value="Acetyltransf_1"/>
    <property type="match status" value="1"/>
</dbReference>
<evidence type="ECO:0000256" key="1">
    <source>
        <dbReference type="ARBA" id="ARBA00022679"/>
    </source>
</evidence>
<dbReference type="InterPro" id="IPR050832">
    <property type="entry name" value="Bact_Acetyltransf"/>
</dbReference>
<proteinExistence type="predicted"/>
<dbReference type="GO" id="GO:0016747">
    <property type="term" value="F:acyltransferase activity, transferring groups other than amino-acyl groups"/>
    <property type="evidence" value="ECO:0007669"/>
    <property type="project" value="InterPro"/>
</dbReference>
<dbReference type="CDD" id="cd04301">
    <property type="entry name" value="NAT_SF"/>
    <property type="match status" value="1"/>
</dbReference>
<dbReference type="EMBL" id="BONI01000025">
    <property type="protein sequence ID" value="GIG06578.1"/>
    <property type="molecule type" value="Genomic_DNA"/>
</dbReference>
<protein>
    <submittedName>
        <fullName evidence="5">Acetyltransferase</fullName>
    </submittedName>
</protein>
<dbReference type="PANTHER" id="PTHR43877:SF2">
    <property type="entry name" value="AMINOALKYLPHOSPHONATE N-ACETYLTRANSFERASE-RELATED"/>
    <property type="match status" value="1"/>
</dbReference>
<evidence type="ECO:0000259" key="4">
    <source>
        <dbReference type="PROSITE" id="PS51186"/>
    </source>
</evidence>
<gene>
    <name evidence="5" type="ORF">Cco03nite_32780</name>
</gene>
<feature type="domain" description="N-acetyltransferase" evidence="4">
    <location>
        <begin position="28"/>
        <end position="174"/>
    </location>
</feature>
<evidence type="ECO:0000256" key="2">
    <source>
        <dbReference type="ARBA" id="ARBA00023315"/>
    </source>
</evidence>
<keyword evidence="2" id="KW-0012">Acyltransferase</keyword>